<name>A0ABR2I7T6_9PEZI</name>
<keyword evidence="2" id="KW-1185">Reference proteome</keyword>
<evidence type="ECO:0000313" key="1">
    <source>
        <dbReference type="EMBL" id="KAK8859124.1"/>
    </source>
</evidence>
<sequence>MSMTLHFIQLPLRAADADRLLKFGFVVIIYGQLCVTAYRRIFDPATGWVDMSTNLLCTFVAHSLFFCRDWLALPLDSSCGPGFVRQIWHYSTLPRTRMYFGICARTQILTMGLRHLLPPLLLLPLGKGSLFRLLREIVPSRWGGGGGIRSALERMAITRRWLPRLALTIVRTAAGCWLVSSLGAFLDNHELRLIQDPEEDERWNQWVVSELGQRWSTLDLVGKSVATILLGIGYSIRLWVTQS</sequence>
<protein>
    <submittedName>
        <fullName evidence="1">Uncharacterized protein</fullName>
    </submittedName>
</protein>
<dbReference type="Proteomes" id="UP001390339">
    <property type="component" value="Unassembled WGS sequence"/>
</dbReference>
<organism evidence="1 2">
    <name type="scientific">Apiospora arundinis</name>
    <dbReference type="NCBI Taxonomy" id="335852"/>
    <lineage>
        <taxon>Eukaryota</taxon>
        <taxon>Fungi</taxon>
        <taxon>Dikarya</taxon>
        <taxon>Ascomycota</taxon>
        <taxon>Pezizomycotina</taxon>
        <taxon>Sordariomycetes</taxon>
        <taxon>Xylariomycetidae</taxon>
        <taxon>Amphisphaeriales</taxon>
        <taxon>Apiosporaceae</taxon>
        <taxon>Apiospora</taxon>
    </lineage>
</organism>
<evidence type="ECO:0000313" key="2">
    <source>
        <dbReference type="Proteomes" id="UP001390339"/>
    </source>
</evidence>
<accession>A0ABR2I7T6</accession>
<proteinExistence type="predicted"/>
<reference evidence="1 2" key="1">
    <citation type="journal article" date="2024" name="IMA Fungus">
        <title>Apiospora arundinis, a panoply of carbohydrate-active enzymes and secondary metabolites.</title>
        <authorList>
            <person name="Sorensen T."/>
            <person name="Petersen C."/>
            <person name="Muurmann A.T."/>
            <person name="Christiansen J.V."/>
            <person name="Brundto M.L."/>
            <person name="Overgaard C.K."/>
            <person name="Boysen A.T."/>
            <person name="Wollenberg R.D."/>
            <person name="Larsen T.O."/>
            <person name="Sorensen J.L."/>
            <person name="Nielsen K.L."/>
            <person name="Sondergaard T.E."/>
        </authorList>
    </citation>
    <scope>NUCLEOTIDE SEQUENCE [LARGE SCALE GENOMIC DNA]</scope>
    <source>
        <strain evidence="1 2">AAU 773</strain>
    </source>
</reference>
<dbReference type="EMBL" id="JAPCWZ010000006">
    <property type="protein sequence ID" value="KAK8859124.1"/>
    <property type="molecule type" value="Genomic_DNA"/>
</dbReference>
<gene>
    <name evidence="1" type="ORF">PGQ11_009858</name>
</gene>
<comment type="caution">
    <text evidence="1">The sequence shown here is derived from an EMBL/GenBank/DDBJ whole genome shotgun (WGS) entry which is preliminary data.</text>
</comment>